<evidence type="ECO:0000313" key="3">
    <source>
        <dbReference type="Proteomes" id="UP001279734"/>
    </source>
</evidence>
<proteinExistence type="predicted"/>
<feature type="compositionally biased region" description="Basic and acidic residues" evidence="1">
    <location>
        <begin position="42"/>
        <end position="53"/>
    </location>
</feature>
<name>A0AAD3P4Z1_NEPGR</name>
<dbReference type="Proteomes" id="UP001279734">
    <property type="component" value="Unassembled WGS sequence"/>
</dbReference>
<reference evidence="2" key="1">
    <citation type="submission" date="2023-05" db="EMBL/GenBank/DDBJ databases">
        <title>Nepenthes gracilis genome sequencing.</title>
        <authorList>
            <person name="Fukushima K."/>
        </authorList>
    </citation>
    <scope>NUCLEOTIDE SEQUENCE</scope>
    <source>
        <strain evidence="2">SING2019-196</strain>
    </source>
</reference>
<organism evidence="2 3">
    <name type="scientific">Nepenthes gracilis</name>
    <name type="common">Slender pitcher plant</name>
    <dbReference type="NCBI Taxonomy" id="150966"/>
    <lineage>
        <taxon>Eukaryota</taxon>
        <taxon>Viridiplantae</taxon>
        <taxon>Streptophyta</taxon>
        <taxon>Embryophyta</taxon>
        <taxon>Tracheophyta</taxon>
        <taxon>Spermatophyta</taxon>
        <taxon>Magnoliopsida</taxon>
        <taxon>eudicotyledons</taxon>
        <taxon>Gunneridae</taxon>
        <taxon>Pentapetalae</taxon>
        <taxon>Caryophyllales</taxon>
        <taxon>Nepenthaceae</taxon>
        <taxon>Nepenthes</taxon>
    </lineage>
</organism>
<protein>
    <submittedName>
        <fullName evidence="2">Uncharacterized protein</fullName>
    </submittedName>
</protein>
<comment type="caution">
    <text evidence="2">The sequence shown here is derived from an EMBL/GenBank/DDBJ whole genome shotgun (WGS) entry which is preliminary data.</text>
</comment>
<feature type="region of interest" description="Disordered" evidence="1">
    <location>
        <begin position="31"/>
        <end position="53"/>
    </location>
</feature>
<evidence type="ECO:0000256" key="1">
    <source>
        <dbReference type="SAM" id="MobiDB-lite"/>
    </source>
</evidence>
<evidence type="ECO:0000313" key="2">
    <source>
        <dbReference type="EMBL" id="GMG99426.1"/>
    </source>
</evidence>
<sequence>MGRAACPSGPFPRPRTLSRAAPFLSFPKFAPFQEQAGLPRSGRRDRPPRREIRAPRLRRLVEGTWRVESIPYPAESRGNEEIRLSSPWWALEKELDGPLTCLRSLVETVVVQALWLAFSANESGLAILPRHVLPSGLCP</sequence>
<gene>
    <name evidence="2" type="ORF">Nepgr_001266</name>
</gene>
<dbReference type="EMBL" id="BSYO01000001">
    <property type="protein sequence ID" value="GMG99426.1"/>
    <property type="molecule type" value="Genomic_DNA"/>
</dbReference>
<dbReference type="AlphaFoldDB" id="A0AAD3P4Z1"/>
<accession>A0AAD3P4Z1</accession>
<keyword evidence="3" id="KW-1185">Reference proteome</keyword>